<name>A0A5A7R4D7_STRAF</name>
<dbReference type="AlphaFoldDB" id="A0A5A7R4D7"/>
<keyword evidence="2" id="KW-1185">Reference proteome</keyword>
<organism evidence="1 2">
    <name type="scientific">Striga asiatica</name>
    <name type="common">Asiatic witchweed</name>
    <name type="synonym">Buchnera asiatica</name>
    <dbReference type="NCBI Taxonomy" id="4170"/>
    <lineage>
        <taxon>Eukaryota</taxon>
        <taxon>Viridiplantae</taxon>
        <taxon>Streptophyta</taxon>
        <taxon>Embryophyta</taxon>
        <taxon>Tracheophyta</taxon>
        <taxon>Spermatophyta</taxon>
        <taxon>Magnoliopsida</taxon>
        <taxon>eudicotyledons</taxon>
        <taxon>Gunneridae</taxon>
        <taxon>Pentapetalae</taxon>
        <taxon>asterids</taxon>
        <taxon>lamiids</taxon>
        <taxon>Lamiales</taxon>
        <taxon>Orobanchaceae</taxon>
        <taxon>Buchnereae</taxon>
        <taxon>Striga</taxon>
    </lineage>
</organism>
<proteinExistence type="predicted"/>
<evidence type="ECO:0000313" key="1">
    <source>
        <dbReference type="EMBL" id="GER51244.1"/>
    </source>
</evidence>
<accession>A0A5A7R4D7</accession>
<comment type="caution">
    <text evidence="1">The sequence shown here is derived from an EMBL/GenBank/DDBJ whole genome shotgun (WGS) entry which is preliminary data.</text>
</comment>
<gene>
    <name evidence="1" type="ORF">STAS_28608</name>
</gene>
<protein>
    <submittedName>
        <fullName evidence="1">Vacuolar protein-sorting-associated protein</fullName>
    </submittedName>
</protein>
<dbReference type="EMBL" id="BKCP01009626">
    <property type="protein sequence ID" value="GER51244.1"/>
    <property type="molecule type" value="Genomic_DNA"/>
</dbReference>
<sequence>MARPCRYRRRKLHQIENPCRRLFVSDSSAPTPRPSGGNGNLEPADSMMISSWPHRDPPFFCLRFAATKSQSSNPAMGEIGVALCRLLSRRRFVISSSILCRSEITRIPLFSQVLTDLFKVESIQRSKESIFDNNRAAQISPGSMGSNKGNSSSLQEKFVVIIIWSWLVVVDSSDPFAWLELGSSCFDFDRLDWDRERGSISWSSDLSLLHANGRLWDPI</sequence>
<reference evidence="2" key="1">
    <citation type="journal article" date="2019" name="Curr. Biol.">
        <title>Genome Sequence of Striga asiatica Provides Insight into the Evolution of Plant Parasitism.</title>
        <authorList>
            <person name="Yoshida S."/>
            <person name="Kim S."/>
            <person name="Wafula E.K."/>
            <person name="Tanskanen J."/>
            <person name="Kim Y.M."/>
            <person name="Honaas L."/>
            <person name="Yang Z."/>
            <person name="Spallek T."/>
            <person name="Conn C.E."/>
            <person name="Ichihashi Y."/>
            <person name="Cheong K."/>
            <person name="Cui S."/>
            <person name="Der J.P."/>
            <person name="Gundlach H."/>
            <person name="Jiao Y."/>
            <person name="Hori C."/>
            <person name="Ishida J.K."/>
            <person name="Kasahara H."/>
            <person name="Kiba T."/>
            <person name="Kim M.S."/>
            <person name="Koo N."/>
            <person name="Laohavisit A."/>
            <person name="Lee Y.H."/>
            <person name="Lumba S."/>
            <person name="McCourt P."/>
            <person name="Mortimer J.C."/>
            <person name="Mutuku J.M."/>
            <person name="Nomura T."/>
            <person name="Sasaki-Sekimoto Y."/>
            <person name="Seto Y."/>
            <person name="Wang Y."/>
            <person name="Wakatake T."/>
            <person name="Sakakibara H."/>
            <person name="Demura T."/>
            <person name="Yamaguchi S."/>
            <person name="Yoneyama K."/>
            <person name="Manabe R.I."/>
            <person name="Nelson D.C."/>
            <person name="Schulman A.H."/>
            <person name="Timko M.P."/>
            <person name="dePamphilis C.W."/>
            <person name="Choi D."/>
            <person name="Shirasu K."/>
        </authorList>
    </citation>
    <scope>NUCLEOTIDE SEQUENCE [LARGE SCALE GENOMIC DNA]</scope>
    <source>
        <strain evidence="2">cv. UVA1</strain>
    </source>
</reference>
<evidence type="ECO:0000313" key="2">
    <source>
        <dbReference type="Proteomes" id="UP000325081"/>
    </source>
</evidence>
<dbReference type="Proteomes" id="UP000325081">
    <property type="component" value="Unassembled WGS sequence"/>
</dbReference>